<evidence type="ECO:0000256" key="2">
    <source>
        <dbReference type="ARBA" id="ARBA00007421"/>
    </source>
</evidence>
<evidence type="ECO:0000256" key="1">
    <source>
        <dbReference type="ARBA" id="ARBA00004123"/>
    </source>
</evidence>
<dbReference type="InterPro" id="IPR056773">
    <property type="entry name" value="WHD_ORC2"/>
</dbReference>
<keyword evidence="3 5" id="KW-0235">DNA replication</keyword>
<dbReference type="RefSeq" id="XP_064768060.1">
    <property type="nucleotide sequence ID" value="XM_064912679.1"/>
</dbReference>
<dbReference type="Proteomes" id="UP001498771">
    <property type="component" value="Unassembled WGS sequence"/>
</dbReference>
<evidence type="ECO:0000256" key="4">
    <source>
        <dbReference type="ARBA" id="ARBA00023242"/>
    </source>
</evidence>
<dbReference type="PANTHER" id="PTHR14052:SF0">
    <property type="entry name" value="ORIGIN RECOGNITION COMPLEX SUBUNIT 2"/>
    <property type="match status" value="1"/>
</dbReference>
<evidence type="ECO:0000313" key="8">
    <source>
        <dbReference type="EMBL" id="KAK7205027.1"/>
    </source>
</evidence>
<comment type="function">
    <text evidence="5">Component of the origin recognition complex (ORC) that binds origins of replication. DNA-binding is ATP-dependent. ORC is required to assemble the pre-replication complex necessary to initiate DNA replication.</text>
</comment>
<organism evidence="8 9">
    <name type="scientific">Myxozyma melibiosi</name>
    <dbReference type="NCBI Taxonomy" id="54550"/>
    <lineage>
        <taxon>Eukaryota</taxon>
        <taxon>Fungi</taxon>
        <taxon>Dikarya</taxon>
        <taxon>Ascomycota</taxon>
        <taxon>Saccharomycotina</taxon>
        <taxon>Lipomycetes</taxon>
        <taxon>Lipomycetales</taxon>
        <taxon>Lipomycetaceae</taxon>
        <taxon>Myxozyma</taxon>
    </lineage>
</organism>
<evidence type="ECO:0000313" key="9">
    <source>
        <dbReference type="Proteomes" id="UP001498771"/>
    </source>
</evidence>
<evidence type="ECO:0000259" key="6">
    <source>
        <dbReference type="Pfam" id="PF04084"/>
    </source>
</evidence>
<comment type="subunit">
    <text evidence="5">Component of the origin recognition complex (ORC).</text>
</comment>
<dbReference type="PANTHER" id="PTHR14052">
    <property type="entry name" value="ORIGIN RECOGNITION COMPLEX SUBUNIT 2"/>
    <property type="match status" value="1"/>
</dbReference>
<reference evidence="8 9" key="1">
    <citation type="submission" date="2024-03" db="EMBL/GenBank/DDBJ databases">
        <title>Genome-scale model development and genomic sequencing of the oleaginous clade Lipomyces.</title>
        <authorList>
            <consortium name="Lawrence Berkeley National Laboratory"/>
            <person name="Czajka J.J."/>
            <person name="Han Y."/>
            <person name="Kim J."/>
            <person name="Mondo S.J."/>
            <person name="Hofstad B.A."/>
            <person name="Robles A."/>
            <person name="Haridas S."/>
            <person name="Riley R."/>
            <person name="LaButti K."/>
            <person name="Pangilinan J."/>
            <person name="Andreopoulos W."/>
            <person name="Lipzen A."/>
            <person name="Yan J."/>
            <person name="Wang M."/>
            <person name="Ng V."/>
            <person name="Grigoriev I.V."/>
            <person name="Spatafora J.W."/>
            <person name="Magnuson J.K."/>
            <person name="Baker S.E."/>
            <person name="Pomraning K.R."/>
        </authorList>
    </citation>
    <scope>NUCLEOTIDE SEQUENCE [LARGE SCALE GENOMIC DNA]</scope>
    <source>
        <strain evidence="8 9">Phaff 52-87</strain>
    </source>
</reference>
<dbReference type="InterPro" id="IPR056772">
    <property type="entry name" value="RecA-like_ORC2"/>
</dbReference>
<sequence>MDMIEELQTPAKRRRLEKGIIATTSRRQKKEVAEFVKTATLDGADGYFDQHAQKPALSTHSLSKLPAISAQEYVLAVKQADLAFEEQREIIAQAHENIFSQLAFELSQGFNLILHGLGSKRELVMDFVDEYLDDVDILVVNGYNPSTTIREVLASAAPFLVDDSKLANALPKAPSEALAVIMNSSSITTPFPYTSYRPKLVIVIHNIDGDPFRNSKTQAILSQLATHSAVSMLATVDHVNAPMLWDSAKLSSFRFIWHDATTFASYTVETSFEDPLLLGGGSGAAAATNSATQGSGIRFVLESLTSNARGLYRVLISNQLQAIEDSAADPSSSSAAAGPARFGIESKILYQQCSEEFIVTNELNFRTMLTEFYEHEMLVSTKDQLGTEVIYSPFDKETLERLLEDDILNQ</sequence>
<proteinExistence type="inferred from homology"/>
<comment type="similarity">
    <text evidence="2 5">Belongs to the ORC2 family.</text>
</comment>
<dbReference type="InterPro" id="IPR007220">
    <property type="entry name" value="ORC2"/>
</dbReference>
<name>A0ABR1F597_9ASCO</name>
<protein>
    <recommendedName>
        <fullName evidence="5">Origin recognition complex subunit 2</fullName>
    </recommendedName>
</protein>
<evidence type="ECO:0000259" key="7">
    <source>
        <dbReference type="Pfam" id="PF24882"/>
    </source>
</evidence>
<keyword evidence="4 5" id="KW-0539">Nucleus</keyword>
<dbReference type="EMBL" id="JBBJBU010000006">
    <property type="protein sequence ID" value="KAK7205027.1"/>
    <property type="molecule type" value="Genomic_DNA"/>
</dbReference>
<keyword evidence="9" id="KW-1185">Reference proteome</keyword>
<dbReference type="Pfam" id="PF04084">
    <property type="entry name" value="RecA-like_ORC2"/>
    <property type="match status" value="1"/>
</dbReference>
<comment type="caution">
    <text evidence="8">The sequence shown here is derived from an EMBL/GenBank/DDBJ whole genome shotgun (WGS) entry which is preliminary data.</text>
</comment>
<feature type="domain" description="Origin recognition complex subunit 2 winged-helix" evidence="7">
    <location>
        <begin position="338"/>
        <end position="397"/>
    </location>
</feature>
<feature type="domain" description="Origin recognition complex subunit 2 RecA-like" evidence="6">
    <location>
        <begin position="89"/>
        <end position="260"/>
    </location>
</feature>
<comment type="subcellular location">
    <subcellularLocation>
        <location evidence="1 5">Nucleus</location>
    </subcellularLocation>
</comment>
<dbReference type="GeneID" id="90038191"/>
<evidence type="ECO:0000256" key="3">
    <source>
        <dbReference type="ARBA" id="ARBA00022705"/>
    </source>
</evidence>
<gene>
    <name evidence="8" type="ORF">BZA70DRAFT_278899</name>
</gene>
<dbReference type="Pfam" id="PF24882">
    <property type="entry name" value="WHD_ORC2"/>
    <property type="match status" value="1"/>
</dbReference>
<evidence type="ECO:0000256" key="5">
    <source>
        <dbReference type="RuleBase" id="RU368084"/>
    </source>
</evidence>
<accession>A0ABR1F597</accession>